<dbReference type="SUPFAM" id="SSF53474">
    <property type="entry name" value="alpha/beta-Hydrolases"/>
    <property type="match status" value="1"/>
</dbReference>
<dbReference type="Proteomes" id="UP000078287">
    <property type="component" value="Unassembled WGS sequence"/>
</dbReference>
<dbReference type="PANTHER" id="PTHR43689:SF8">
    <property type="entry name" value="ALPHA_BETA-HYDROLASES SUPERFAMILY PROTEIN"/>
    <property type="match status" value="1"/>
</dbReference>
<dbReference type="InterPro" id="IPR000073">
    <property type="entry name" value="AB_hydrolase_1"/>
</dbReference>
<dbReference type="EMBL" id="LWQS01000041">
    <property type="protein sequence ID" value="OAN46904.1"/>
    <property type="molecule type" value="Genomic_DNA"/>
</dbReference>
<keyword evidence="2" id="KW-0378">Hydrolase</keyword>
<protein>
    <submittedName>
        <fullName evidence="2">Alpha/beta hydrolase</fullName>
    </submittedName>
</protein>
<evidence type="ECO:0000259" key="1">
    <source>
        <dbReference type="Pfam" id="PF12697"/>
    </source>
</evidence>
<dbReference type="PANTHER" id="PTHR43689">
    <property type="entry name" value="HYDROLASE"/>
    <property type="match status" value="1"/>
</dbReference>
<dbReference type="PRINTS" id="PR00412">
    <property type="entry name" value="EPOXHYDRLASE"/>
</dbReference>
<dbReference type="STRING" id="1707952.A6A03_11395"/>
<dbReference type="PRINTS" id="PR00111">
    <property type="entry name" value="ABHYDROLASE"/>
</dbReference>
<dbReference type="InterPro" id="IPR000639">
    <property type="entry name" value="Epox_hydrolase-like"/>
</dbReference>
<accession>A0A178MG25</accession>
<evidence type="ECO:0000313" key="3">
    <source>
        <dbReference type="Proteomes" id="UP000078287"/>
    </source>
</evidence>
<sequence length="356" mass="37801">MSNIPTLPGITSTMVQTPRLQMHVLSSGPADGEPVLFVHGNASSATFWEETMLALPAGFRAIAPDLRGYGETEDLLIDATRGCGDWVDDLLALLDTLGIERCHAVGHSLGGVVLFNLIAAAPQRIITATLAAPGSPYGFGGCKGLNGELCWPDGAGSGGGTVNQAFVERMAAGDTTEEAGVAAPRVVMNTYYWKPPFRPAREEALLLSLLSEKVGPQRYPGDFKPSPNWPGIAPGVWGPINAISPLYVGDSVERFVAADPKPPILWVRGADDQIVSDMSLFDVGTLGQLGVLPDWPGAEAHPPQPMISQTRAVLERYAAAGGSYREVVFENCGHTPYIEYPEQFNAAFHAHLAGQG</sequence>
<name>A0A178MG25_9CHLR</name>
<dbReference type="OrthoDB" id="252464at2"/>
<feature type="domain" description="AB hydrolase-1" evidence="1">
    <location>
        <begin position="35"/>
        <end position="347"/>
    </location>
</feature>
<gene>
    <name evidence="2" type="ORF">A6A03_11395</name>
</gene>
<dbReference type="Pfam" id="PF12697">
    <property type="entry name" value="Abhydrolase_6"/>
    <property type="match status" value="1"/>
</dbReference>
<evidence type="ECO:0000313" key="2">
    <source>
        <dbReference type="EMBL" id="OAN46904.1"/>
    </source>
</evidence>
<dbReference type="AlphaFoldDB" id="A0A178MG25"/>
<comment type="caution">
    <text evidence="2">The sequence shown here is derived from an EMBL/GenBank/DDBJ whole genome shotgun (WGS) entry which is preliminary data.</text>
</comment>
<keyword evidence="3" id="KW-1185">Reference proteome</keyword>
<dbReference type="Gene3D" id="3.40.50.1820">
    <property type="entry name" value="alpha/beta hydrolase"/>
    <property type="match status" value="1"/>
</dbReference>
<reference evidence="2 3" key="1">
    <citation type="submission" date="2016-04" db="EMBL/GenBank/DDBJ databases">
        <title>Chloroflexus islandicus sp. nov., a thermophilic filamentous anoxygenic phototrophic bacterium from geyser Strokkur (Iceland).</title>
        <authorList>
            <person name="Gaisin V.A."/>
            <person name="Kalashnikov A.M."/>
            <person name="Sukhacheva M.V."/>
            <person name="Grouzdev D.S."/>
            <person name="Ivanov T.M."/>
            <person name="Kuznetsov B."/>
            <person name="Gorlenko V.M."/>
        </authorList>
    </citation>
    <scope>NUCLEOTIDE SEQUENCE [LARGE SCALE GENOMIC DNA]</scope>
    <source>
        <strain evidence="3">isl-2</strain>
    </source>
</reference>
<dbReference type="GO" id="GO:0016787">
    <property type="term" value="F:hydrolase activity"/>
    <property type="evidence" value="ECO:0007669"/>
    <property type="project" value="UniProtKB-KW"/>
</dbReference>
<organism evidence="2 3">
    <name type="scientific">Chloroflexus islandicus</name>
    <dbReference type="NCBI Taxonomy" id="1707952"/>
    <lineage>
        <taxon>Bacteria</taxon>
        <taxon>Bacillati</taxon>
        <taxon>Chloroflexota</taxon>
        <taxon>Chloroflexia</taxon>
        <taxon>Chloroflexales</taxon>
        <taxon>Chloroflexineae</taxon>
        <taxon>Chloroflexaceae</taxon>
        <taxon>Chloroflexus</taxon>
    </lineage>
</organism>
<dbReference type="RefSeq" id="WP_066785174.1">
    <property type="nucleotide sequence ID" value="NZ_LWQS01000041.1"/>
</dbReference>
<dbReference type="InterPro" id="IPR029058">
    <property type="entry name" value="AB_hydrolase_fold"/>
</dbReference>
<proteinExistence type="predicted"/>